<name>A0A8J4TAT7_CLAMG</name>
<feature type="non-terminal residue" evidence="2">
    <location>
        <position position="74"/>
    </location>
</feature>
<comment type="caution">
    <text evidence="2">The sequence shown here is derived from an EMBL/GenBank/DDBJ whole genome shotgun (WGS) entry which is preliminary data.</text>
</comment>
<accession>A0A8J4TAT7</accession>
<dbReference type="AlphaFoldDB" id="A0A8J4TAT7"/>
<protein>
    <submittedName>
        <fullName evidence="2">tRNA 5-methylaminomethyl-2-thiouridine biosynthesis bifunctional protein MnmC</fullName>
    </submittedName>
</protein>
<organism evidence="2 3">
    <name type="scientific">Clarias magur</name>
    <name type="common">Asian catfish</name>
    <name type="synonym">Macropteronotus magur</name>
    <dbReference type="NCBI Taxonomy" id="1594786"/>
    <lineage>
        <taxon>Eukaryota</taxon>
        <taxon>Metazoa</taxon>
        <taxon>Chordata</taxon>
        <taxon>Craniata</taxon>
        <taxon>Vertebrata</taxon>
        <taxon>Euteleostomi</taxon>
        <taxon>Actinopterygii</taxon>
        <taxon>Neopterygii</taxon>
        <taxon>Teleostei</taxon>
        <taxon>Ostariophysi</taxon>
        <taxon>Siluriformes</taxon>
        <taxon>Clariidae</taxon>
        <taxon>Clarias</taxon>
    </lineage>
</organism>
<evidence type="ECO:0000256" key="1">
    <source>
        <dbReference type="SAM" id="MobiDB-lite"/>
    </source>
</evidence>
<evidence type="ECO:0000313" key="3">
    <source>
        <dbReference type="Proteomes" id="UP000727407"/>
    </source>
</evidence>
<reference evidence="2" key="1">
    <citation type="submission" date="2020-07" db="EMBL/GenBank/DDBJ databases">
        <title>Clarias magur genome sequencing, assembly and annotation.</title>
        <authorList>
            <person name="Kushwaha B."/>
            <person name="Kumar R."/>
            <person name="Das P."/>
            <person name="Joshi C.G."/>
            <person name="Kumar D."/>
            <person name="Nagpure N.S."/>
            <person name="Pandey M."/>
            <person name="Agarwal S."/>
            <person name="Srivastava S."/>
            <person name="Singh M."/>
            <person name="Sahoo L."/>
            <person name="Jayasankar P."/>
            <person name="Meher P.K."/>
            <person name="Koringa P.G."/>
            <person name="Iquebal M.A."/>
            <person name="Das S.P."/>
            <person name="Bit A."/>
            <person name="Patnaik S."/>
            <person name="Patel N."/>
            <person name="Shah T.M."/>
            <person name="Hinsu A."/>
            <person name="Jena J.K."/>
        </authorList>
    </citation>
    <scope>NUCLEOTIDE SEQUENCE</scope>
    <source>
        <strain evidence="2">CIFAMagur01</strain>
        <tissue evidence="2">Testis</tissue>
    </source>
</reference>
<feature type="compositionally biased region" description="Polar residues" evidence="1">
    <location>
        <begin position="52"/>
        <end position="62"/>
    </location>
</feature>
<gene>
    <name evidence="2" type="primary">mnmC</name>
    <name evidence="2" type="ORF">DAT39_017147</name>
</gene>
<sequence length="74" mass="7947">MSSPESFRASQLACSAKVRSGRSQHDVALPLARAPHWISPQPRDASHARTHAATNAPTSSANRRIFRVLTGEAA</sequence>
<evidence type="ECO:0000313" key="2">
    <source>
        <dbReference type="EMBL" id="KAF5893141.1"/>
    </source>
</evidence>
<feature type="region of interest" description="Disordered" evidence="1">
    <location>
        <begin position="37"/>
        <end position="64"/>
    </location>
</feature>
<dbReference type="Proteomes" id="UP000727407">
    <property type="component" value="Unassembled WGS sequence"/>
</dbReference>
<dbReference type="EMBL" id="QNUK01000449">
    <property type="protein sequence ID" value="KAF5893141.1"/>
    <property type="molecule type" value="Genomic_DNA"/>
</dbReference>
<proteinExistence type="predicted"/>
<keyword evidence="3" id="KW-1185">Reference proteome</keyword>